<evidence type="ECO:0000313" key="2">
    <source>
        <dbReference type="EMBL" id="KJH42314.1"/>
    </source>
</evidence>
<dbReference type="Proteomes" id="UP000053766">
    <property type="component" value="Unassembled WGS sequence"/>
</dbReference>
<name>A0A0D8XF46_DICVI</name>
<dbReference type="SUPFAM" id="SSF52540">
    <property type="entry name" value="P-loop containing nucleoside triphosphate hydrolases"/>
    <property type="match status" value="1"/>
</dbReference>
<sequence length="153" mass="17859">MSFTNDVHCENDEKSNDLHPVGRVLGIAGCTNSGKTTMAEILTKMLIEENFTVRVIHQDEFFHAKEKVEKFCCNNKDQQGFFYNYDCKSAIDHEKLIYSIKTNTYYYNFVIVEGNMLTEWTDVIELCDRVIFLMLDQVLKEFSCKCRRALLVI</sequence>
<reference evidence="3" key="2">
    <citation type="journal article" date="2016" name="Sci. Rep.">
        <title>Dictyocaulus viviparus genome, variome and transcriptome elucidate lungworm biology and support future intervention.</title>
        <authorList>
            <person name="McNulty S.N."/>
            <person name="Strube C."/>
            <person name="Rosa B.A."/>
            <person name="Martin J.C."/>
            <person name="Tyagi R."/>
            <person name="Choi Y.J."/>
            <person name="Wang Q."/>
            <person name="Hallsworth Pepin K."/>
            <person name="Zhang X."/>
            <person name="Ozersky P."/>
            <person name="Wilson R.K."/>
            <person name="Sternberg P.W."/>
            <person name="Gasser R.B."/>
            <person name="Mitreva M."/>
        </authorList>
    </citation>
    <scope>NUCLEOTIDE SEQUENCE [LARGE SCALE GENOMIC DNA]</scope>
    <source>
        <strain evidence="3">HannoverDv2000</strain>
    </source>
</reference>
<protein>
    <recommendedName>
        <fullName evidence="1">Phosphoribulokinase/uridine kinase domain-containing protein</fullName>
    </recommendedName>
</protein>
<dbReference type="OrthoDB" id="5531344at2759"/>
<accession>A0A0D8XF46</accession>
<dbReference type="Pfam" id="PF00485">
    <property type="entry name" value="PRK"/>
    <property type="match status" value="1"/>
</dbReference>
<gene>
    <name evidence="2" type="ORF">DICVIV_11711</name>
</gene>
<feature type="domain" description="Phosphoribulokinase/uridine kinase" evidence="1">
    <location>
        <begin position="24"/>
        <end position="101"/>
    </location>
</feature>
<dbReference type="GO" id="GO:0016301">
    <property type="term" value="F:kinase activity"/>
    <property type="evidence" value="ECO:0007669"/>
    <property type="project" value="InterPro"/>
</dbReference>
<keyword evidence="3" id="KW-1185">Reference proteome</keyword>
<evidence type="ECO:0000313" key="3">
    <source>
        <dbReference type="Proteomes" id="UP000053766"/>
    </source>
</evidence>
<dbReference type="EMBL" id="KN716681">
    <property type="protein sequence ID" value="KJH42314.1"/>
    <property type="molecule type" value="Genomic_DNA"/>
</dbReference>
<dbReference type="InterPro" id="IPR027417">
    <property type="entry name" value="P-loop_NTPase"/>
</dbReference>
<proteinExistence type="predicted"/>
<dbReference type="InterPro" id="IPR006083">
    <property type="entry name" value="PRK/URK"/>
</dbReference>
<dbReference type="GO" id="GO:0005524">
    <property type="term" value="F:ATP binding"/>
    <property type="evidence" value="ECO:0007669"/>
    <property type="project" value="InterPro"/>
</dbReference>
<dbReference type="AlphaFoldDB" id="A0A0D8XF46"/>
<dbReference type="Gene3D" id="3.40.50.300">
    <property type="entry name" value="P-loop containing nucleotide triphosphate hydrolases"/>
    <property type="match status" value="1"/>
</dbReference>
<evidence type="ECO:0000259" key="1">
    <source>
        <dbReference type="Pfam" id="PF00485"/>
    </source>
</evidence>
<reference evidence="2 3" key="1">
    <citation type="submission" date="2013-11" db="EMBL/GenBank/DDBJ databases">
        <title>Draft genome of the bovine lungworm Dictyocaulus viviparus.</title>
        <authorList>
            <person name="Mitreva M."/>
        </authorList>
    </citation>
    <scope>NUCLEOTIDE SEQUENCE [LARGE SCALE GENOMIC DNA]</scope>
    <source>
        <strain evidence="2 3">HannoverDv2000</strain>
    </source>
</reference>
<dbReference type="STRING" id="29172.A0A0D8XF46"/>
<organism evidence="2 3">
    <name type="scientific">Dictyocaulus viviparus</name>
    <name type="common">Bovine lungworm</name>
    <dbReference type="NCBI Taxonomy" id="29172"/>
    <lineage>
        <taxon>Eukaryota</taxon>
        <taxon>Metazoa</taxon>
        <taxon>Ecdysozoa</taxon>
        <taxon>Nematoda</taxon>
        <taxon>Chromadorea</taxon>
        <taxon>Rhabditida</taxon>
        <taxon>Rhabditina</taxon>
        <taxon>Rhabditomorpha</taxon>
        <taxon>Strongyloidea</taxon>
        <taxon>Metastrongylidae</taxon>
        <taxon>Dictyocaulus</taxon>
    </lineage>
</organism>